<name>W4FT29_APHAT</name>
<protein>
    <submittedName>
        <fullName evidence="2">Uncharacterized protein</fullName>
    </submittedName>
</protein>
<dbReference type="AlphaFoldDB" id="W4FT29"/>
<sequence length="471" mass="51113">MMLGDGFPSRVCDYNMLLQPIQFVVSTLLQPTARHFCKLDDVADCHEFMQSIEADDAFLVLRAALEYIKLTRSLLRVCDDLYQNDDAPSVEEALGEMRQVALESPLSSTALGQASHASPMKRHEYVHPFRQHNDSSADTCLHTALEGSPEKQRADGRPARHWLQRLQDVFALSLPSPFARDDDPEVDEAAAPLVNSDEFAPLPELATQNADNGGTSPSSLPGSATKGKLDGEPPPLVVNTMQSMVEFPSNLKLQFHGLVTVADFAKARENHRAAVVVLTQLNGFDVIVRATDALATSHKAQIITLSLLGNPDIVSSCGQLVPRGECRRLVRSAMLQFPTSGRIQGLGCLALANLATHHLDSPSSVDHDTSTPMEAWDVDSSGVDLVVAAMKRFQDVDANVQAAGAWALASICRHHEDLVYAALDVGGLSAVERCKVTFPDDPRVQTNAELAIAQLLHRPVPLLQNDGCVVQ</sequence>
<feature type="region of interest" description="Disordered" evidence="1">
    <location>
        <begin position="205"/>
        <end position="235"/>
    </location>
</feature>
<dbReference type="InterPro" id="IPR011989">
    <property type="entry name" value="ARM-like"/>
</dbReference>
<dbReference type="RefSeq" id="XP_009840524.1">
    <property type="nucleotide sequence ID" value="XM_009842222.1"/>
</dbReference>
<dbReference type="VEuPathDB" id="FungiDB:H257_14419"/>
<evidence type="ECO:0000313" key="2">
    <source>
        <dbReference type="EMBL" id="ETV70081.1"/>
    </source>
</evidence>
<accession>W4FT29</accession>
<proteinExistence type="predicted"/>
<feature type="compositionally biased region" description="Polar residues" evidence="1">
    <location>
        <begin position="206"/>
        <end position="222"/>
    </location>
</feature>
<dbReference type="EMBL" id="KI913170">
    <property type="protein sequence ID" value="ETV70081.1"/>
    <property type="molecule type" value="Genomic_DNA"/>
</dbReference>
<reference evidence="2" key="1">
    <citation type="submission" date="2013-12" db="EMBL/GenBank/DDBJ databases">
        <title>The Genome Sequence of Aphanomyces astaci APO3.</title>
        <authorList>
            <consortium name="The Broad Institute Genomics Platform"/>
            <person name="Russ C."/>
            <person name="Tyler B."/>
            <person name="van West P."/>
            <person name="Dieguez-Uribeondo J."/>
            <person name="Young S.K."/>
            <person name="Zeng Q."/>
            <person name="Gargeya S."/>
            <person name="Fitzgerald M."/>
            <person name="Abouelleil A."/>
            <person name="Alvarado L."/>
            <person name="Chapman S.B."/>
            <person name="Gainer-Dewar J."/>
            <person name="Goldberg J."/>
            <person name="Griggs A."/>
            <person name="Gujja S."/>
            <person name="Hansen M."/>
            <person name="Howarth C."/>
            <person name="Imamovic A."/>
            <person name="Ireland A."/>
            <person name="Larimer J."/>
            <person name="McCowan C."/>
            <person name="Murphy C."/>
            <person name="Pearson M."/>
            <person name="Poon T.W."/>
            <person name="Priest M."/>
            <person name="Roberts A."/>
            <person name="Saif S."/>
            <person name="Shea T."/>
            <person name="Sykes S."/>
            <person name="Wortman J."/>
            <person name="Nusbaum C."/>
            <person name="Birren B."/>
        </authorList>
    </citation>
    <scope>NUCLEOTIDE SEQUENCE [LARGE SCALE GENOMIC DNA]</scope>
    <source>
        <strain evidence="2">APO3</strain>
    </source>
</reference>
<dbReference type="InterPro" id="IPR016024">
    <property type="entry name" value="ARM-type_fold"/>
</dbReference>
<organism evidence="2">
    <name type="scientific">Aphanomyces astaci</name>
    <name type="common">Crayfish plague agent</name>
    <dbReference type="NCBI Taxonomy" id="112090"/>
    <lineage>
        <taxon>Eukaryota</taxon>
        <taxon>Sar</taxon>
        <taxon>Stramenopiles</taxon>
        <taxon>Oomycota</taxon>
        <taxon>Saprolegniomycetes</taxon>
        <taxon>Saprolegniales</taxon>
        <taxon>Verrucalvaceae</taxon>
        <taxon>Aphanomyces</taxon>
    </lineage>
</organism>
<dbReference type="Gene3D" id="1.25.10.10">
    <property type="entry name" value="Leucine-rich Repeat Variant"/>
    <property type="match status" value="1"/>
</dbReference>
<gene>
    <name evidence="2" type="ORF">H257_14419</name>
</gene>
<dbReference type="SUPFAM" id="SSF48371">
    <property type="entry name" value="ARM repeat"/>
    <property type="match status" value="1"/>
</dbReference>
<dbReference type="OrthoDB" id="75296at2759"/>
<evidence type="ECO:0000256" key="1">
    <source>
        <dbReference type="SAM" id="MobiDB-lite"/>
    </source>
</evidence>
<dbReference type="GeneID" id="20816415"/>